<feature type="region of interest" description="Disordered" evidence="10">
    <location>
        <begin position="574"/>
        <end position="975"/>
    </location>
</feature>
<evidence type="ECO:0000256" key="11">
    <source>
        <dbReference type="SAM" id="Phobius"/>
    </source>
</evidence>
<sequence length="3053" mass="335234">MVQFMKLIENIHSGIFIHSVYISKDEGEDRNAGFYGNINEQLEIVAEQLASVPELQGGFDAVGFSQGGQFLRAYVERYNSPSVHNLITFGSQHMGISDIPLCKPLDLLCQLARRATKLGVYTDWAQKNLIQAQYFRDPGNYETYLQANHFLPDINNEIKDKRNQTYARNLATLNNLVLAIFTEDKTVVPKESAWFGSEAIQNPDSMDFTPSEQLPLSNSESEKTIISMREHPLYVEDWIGLRELDERGGVIFASCAGEHMQLTHCWEELITKYTGELIWKTRLVRGQTPSNSARTLRPIHGYLRHSAAAAQAEIASSSQAGPSRLTEFTQLVDLNLSDIRATHAYTDEDEDEDQYPTPRMTATSTLAPSATPTPSLAGRLRELIHLVPNGSGSQATPRPPSPTFHESDFEGESAAVEHSQARGTLRNIFSKALREPGDTPQKGRQRRNSDSSANESDVLLTSSRILPDVKGKRKSFSDEESDNPLNLGNHGSQRTDTQQHTILRPSRDTNALDFPLKSLSAEDSDDAYEEPHHGRHNAPNGNSTTLQSLRISHNSSFPQHSNLMDQDSEMHRAFGEVESSDEPSAKTHHSRVRQTATSTPSPTTPSSKKSTTPQTIRPTTRKNTESSGSFENQSTSTAKPTPRQPDRHADNKGRDTGHRRTSLQGSTTPALRHQKSSSSQFSDHSSAMSVSDYGERMKDMEQERNREREREWNKPHPKHVRPGSSLSFNSTRPRSRTSSISSMESPRPGSALSNMSMDSGDSPRTRVRTSSGLSERPRTTSTGSRPGSALSNDSMSIADFPQNLRRHHSLTNSSHSPAISRRAESEFDGVEVEHERERNWNAPRPKWHRRSLPNTPDRPASPGPSKLSTTPQSPADRRRLSTTPTTALQDTSNTTRSGSSLTRRHSQPKVTPHSPSPAERRIAVSPSISKSPHSRLSTTPTSSPANSRLPVPGQSKSRLPIPSVRTNRSGEELREELAPKIQVQDEVEEPRISSSVSFPQAINGQSRVQESMEFTEAYNGPEMSSAIPSFSDASDDIPMTNNDTMHTASLLGPNDAQGTMYQTDGGDEDNYLAQERTPTLQTIDPPADDSNDDAHEASLPLDRYPAELVPPQEEEEFEPGSLDFPPSEANQSSSIPSFLSTPPRSRHSSFNSSKPEFQTPSPPKGGLPDLPGPPSGDETEEEPMPQFNITPAHIDTTPVNGIVGHGDVTTFKTPKPPGAWLATPGPSSAPQQNQDDSTPAYIDSSDDGLLQAKTHSQSIFPQTPAAPGGWAYTPAAGRQRAHSNPQSTRNEGGLTTPVASIGRANTLPLKTPAPPGGWINTPGAPASSRKSVLKVRFDPDVTSAANGSSDILTDTSVYPTKGASASSGKRPTTPEPVAPATPPSRSPRKHKRSPSVRVVDAYGNAQKEDDRASSPTPSTPRSRSGIRIVDGFGQEVTEETPEASEIIDDEDATEIVPMTRLEALQRVRQGIQELADGIESLDWSSQARDDHGAARIKELDDSSRALKQSREQIAQDMHKAEKKLRRQAWEKVRVSSFLGRNGWFLLCVALIQIVLIFIMYRASVLRARKLFLTNYYDPFNPDLFLYTTNPDTQYAAPATSWSLVIQGVRSGDVKAFTGAFRDNLSILLKRWHQQIWDVWGFFYHCFSSASSTVVTIGIMGSKDGTPIEKPPRPISIPPLKEQDFASQPGSRSATPPLAQTQQYDSDTTATNSSDEFDWDEEEDKGDGVELVKAKRIRWLWLQFMKLSRFIRVLLVGATGAAILITPLLVVNLRFRENPVRLQVHVWSLWLTIIWSAGCVTTLVVGAIPHIVLLVIRLFGGQVERLRSRIELIMAVTAWIKLVLDIAWAWISLWEALVILDHDANADNLPKALFAAGMILFAEKFFLQFVAINFHEKALADRLAENRLGLKALDRLSNAAVLPPRKPHNARRGHKSPGSSASLDVLATMNRPQTDSGDASPISPGDKKSSPSSLQSPKMRIRARNTDRQPKRKAMASVIVDQVGGVIGQVALKNSRFNQDRVGGLSSARRLARKLFSVLGDSPRAHLTVEGSAHDVACGKLPNNLVLPDFEPYFRTTSEADVGSIVAKLDAVLISVALVIIIFVCLLIFNKSNTLASLVPLATIILGFSFIFGNSAQKLFESLIFIFSTHVFDVGDLVMIDDQVLFVKEFGLFSTTFRRVDGQEIIAPNALLASAKLVHNLRRSKSMWETTTLMVSYSTPIEVIEQLRVKIDAYINANSRDWSGFALNIDKMEYQNALHLIVAIEHRPNWQDWGGRWTRRNAFMRHLKTILEELEINYTMPIQPILLPTSGPPPSMSQLYSTSSPGSSPGPAGDLGNGSQSRVLTRGSLAISDAISASEVSISKQTATGSAMPSLQKTLFSTLEDIQSNNDVLPHKSHPFSSGSEDSHAYLLQLSQAADHITNSLNSYLTLPWAQPKLISQLRQQSSLNGTIRTSENRTKEFLDALQEHAGTMYSEDIPLDPTLVANFCVSRLDAWGVKAGMESFKDDGRAGNVTVVLGGKVLVVDVDFSISTENPSRPRARVASVKTSYATSDDVSGNSSNTKGSISLDAFIAESIQKYCDEVQKPEDERNATRAAQLAANIQQQLRYLVMLDRLAEKKDGARAAWFVDTDQLCPKVEAFAKAEAEVVASALSAPAAPLDIFLLRSHALPLPYLSSPSITFLIHTTPFAYLSFLRDITGPSPKQPNLPLIDIPLTQLRARLLDNPKGTTIATLSVVPLSSPPLFASGELLPGIASRPTFGFCPQGVEITHIFPRSGMSIEVPVDSTHHVWMLDFTNGGKRPGVVMSQSQMRDIEMLISPLGGLHGDLEDVNIISFTASSWVDLLLNKTSEIRYEKYTALYTSPGGLHPPLQLRLTPPDEPGFVLERIPVHNIQEVWGILEIVREQSWLNGTLLACQWVPEGSNQDSTLGMEGLDVTDAELQAVLAGTNIPQKIPVNVSLNPNNEADHLFGPAELDTTPRRPKIVMRSPERPPITGLVEISVSLNESRPRGIAVEVQGAMGLDMSADALEEICRRGGIFGLPGRIWANSQGPSL</sequence>
<feature type="compositionally biased region" description="Polar residues" evidence="10">
    <location>
        <begin position="1343"/>
        <end position="1370"/>
    </location>
</feature>
<keyword evidence="7 11" id="KW-1133">Transmembrane helix</keyword>
<feature type="compositionally biased region" description="Pro residues" evidence="10">
    <location>
        <begin position="1160"/>
        <end position="1174"/>
    </location>
</feature>
<evidence type="ECO:0000256" key="2">
    <source>
        <dbReference type="ARBA" id="ARBA00010758"/>
    </source>
</evidence>
<reference evidence="14" key="1">
    <citation type="submission" date="2022-07" db="EMBL/GenBank/DDBJ databases">
        <title>Genome Sequence of Leucocoprinus birnbaumii.</title>
        <authorList>
            <person name="Buettner E."/>
        </authorList>
    </citation>
    <scope>NUCLEOTIDE SEQUENCE</scope>
    <source>
        <strain evidence="14">VT141</strain>
    </source>
</reference>
<dbReference type="PANTHER" id="PTHR31323">
    <property type="entry name" value="MECHANOSENSITIVE ION CHANNEL PROTEIN MSY2"/>
    <property type="match status" value="1"/>
</dbReference>
<feature type="compositionally biased region" description="Polar residues" evidence="10">
    <location>
        <begin position="625"/>
        <end position="639"/>
    </location>
</feature>
<dbReference type="Proteomes" id="UP001213000">
    <property type="component" value="Unassembled WGS sequence"/>
</dbReference>
<dbReference type="GO" id="GO:0005262">
    <property type="term" value="F:calcium channel activity"/>
    <property type="evidence" value="ECO:0007669"/>
    <property type="project" value="TreeGrafter"/>
</dbReference>
<dbReference type="InterPro" id="IPR006685">
    <property type="entry name" value="MscS_channel_2nd"/>
</dbReference>
<evidence type="ECO:0000256" key="10">
    <source>
        <dbReference type="SAM" id="MobiDB-lite"/>
    </source>
</evidence>
<feature type="compositionally biased region" description="Polar residues" evidence="10">
    <location>
        <begin position="881"/>
        <end position="901"/>
    </location>
</feature>
<evidence type="ECO:0000259" key="13">
    <source>
        <dbReference type="Pfam" id="PF25886"/>
    </source>
</evidence>
<dbReference type="InterPro" id="IPR010920">
    <property type="entry name" value="LSM_dom_sf"/>
</dbReference>
<feature type="compositionally biased region" description="Low complexity" evidence="10">
    <location>
        <begin position="676"/>
        <end position="689"/>
    </location>
</feature>
<evidence type="ECO:0000313" key="15">
    <source>
        <dbReference type="Proteomes" id="UP001213000"/>
    </source>
</evidence>
<dbReference type="Gene3D" id="3.40.50.1820">
    <property type="entry name" value="alpha/beta hydrolase"/>
    <property type="match status" value="1"/>
</dbReference>
<feature type="compositionally biased region" description="Low complexity" evidence="10">
    <location>
        <begin position="727"/>
        <end position="750"/>
    </location>
</feature>
<feature type="compositionally biased region" description="Low complexity" evidence="10">
    <location>
        <begin position="1413"/>
        <end position="1423"/>
    </location>
</feature>
<feature type="compositionally biased region" description="Low complexity" evidence="10">
    <location>
        <begin position="597"/>
        <end position="613"/>
    </location>
</feature>
<feature type="compositionally biased region" description="Basic and acidic residues" evidence="10">
    <location>
        <begin position="821"/>
        <end position="839"/>
    </location>
</feature>
<feature type="transmembrane region" description="Helical" evidence="11">
    <location>
        <begin position="2090"/>
        <end position="2108"/>
    </location>
</feature>
<dbReference type="InterPro" id="IPR023408">
    <property type="entry name" value="MscS_beta-dom_sf"/>
</dbReference>
<name>A0AAD5W009_9AGAR</name>
<evidence type="ECO:0000256" key="1">
    <source>
        <dbReference type="ARBA" id="ARBA00004370"/>
    </source>
</evidence>
<feature type="transmembrane region" description="Helical" evidence="11">
    <location>
        <begin position="1792"/>
        <end position="1819"/>
    </location>
</feature>
<feature type="region of interest" description="Disordered" evidence="10">
    <location>
        <begin position="1111"/>
        <end position="1247"/>
    </location>
</feature>
<feature type="region of interest" description="Disordered" evidence="10">
    <location>
        <begin position="1662"/>
        <end position="1721"/>
    </location>
</feature>
<comment type="caution">
    <text evidence="14">The sequence shown here is derived from an EMBL/GenBank/DDBJ whole genome shotgun (WGS) entry which is preliminary data.</text>
</comment>
<feature type="domain" description="Mechanosensitive ion channel protein Msy1/2-like transmembrane" evidence="13">
    <location>
        <begin position="1738"/>
        <end position="1893"/>
    </location>
</feature>
<dbReference type="InterPro" id="IPR058650">
    <property type="entry name" value="Msy1/2-like"/>
</dbReference>
<feature type="transmembrane region" description="Helical" evidence="11">
    <location>
        <begin position="2114"/>
        <end position="2131"/>
    </location>
</feature>
<dbReference type="Pfam" id="PF02089">
    <property type="entry name" value="Palm_thioest"/>
    <property type="match status" value="1"/>
</dbReference>
<dbReference type="Pfam" id="PF00924">
    <property type="entry name" value="MS_channel_2nd"/>
    <property type="match status" value="1"/>
</dbReference>
<dbReference type="InterPro" id="IPR002472">
    <property type="entry name" value="Palm_thioest"/>
</dbReference>
<feature type="compositionally biased region" description="Basic residues" evidence="10">
    <location>
        <begin position="1924"/>
        <end position="1934"/>
    </location>
</feature>
<feature type="transmembrane region" description="Helical" evidence="11">
    <location>
        <begin position="1542"/>
        <end position="1560"/>
    </location>
</feature>
<dbReference type="Pfam" id="PF25886">
    <property type="entry name" value="Msy1"/>
    <property type="match status" value="1"/>
</dbReference>
<evidence type="ECO:0000256" key="8">
    <source>
        <dbReference type="ARBA" id="ARBA00023136"/>
    </source>
</evidence>
<keyword evidence="9" id="KW-0325">Glycoprotein</keyword>
<feature type="domain" description="Mechanosensitive ion channel MscS" evidence="12">
    <location>
        <begin position="2136"/>
        <end position="2201"/>
    </location>
</feature>
<dbReference type="GO" id="GO:0008474">
    <property type="term" value="F:palmitoyl-(protein) hydrolase activity"/>
    <property type="evidence" value="ECO:0007669"/>
    <property type="project" value="UniProtKB-EC"/>
</dbReference>
<keyword evidence="6" id="KW-0378">Hydrolase</keyword>
<evidence type="ECO:0000256" key="7">
    <source>
        <dbReference type="ARBA" id="ARBA00022989"/>
    </source>
</evidence>
<evidence type="ECO:0000256" key="5">
    <source>
        <dbReference type="ARBA" id="ARBA00022729"/>
    </source>
</evidence>
<dbReference type="Gene3D" id="2.30.30.60">
    <property type="match status" value="1"/>
</dbReference>
<evidence type="ECO:0000256" key="4">
    <source>
        <dbReference type="ARBA" id="ARBA00022692"/>
    </source>
</evidence>
<evidence type="ECO:0000256" key="3">
    <source>
        <dbReference type="ARBA" id="ARBA00012423"/>
    </source>
</evidence>
<dbReference type="GO" id="GO:0006874">
    <property type="term" value="P:intracellular calcium ion homeostasis"/>
    <property type="evidence" value="ECO:0007669"/>
    <property type="project" value="TreeGrafter"/>
</dbReference>
<keyword evidence="8 11" id="KW-0472">Membrane</keyword>
<protein>
    <recommendedName>
        <fullName evidence="3">palmitoyl-protein hydrolase</fullName>
        <ecNumber evidence="3">3.1.2.22</ecNumber>
    </recommendedName>
</protein>
<feature type="transmembrane region" description="Helical" evidence="11">
    <location>
        <begin position="1749"/>
        <end position="1772"/>
    </location>
</feature>
<feature type="region of interest" description="Disordered" evidence="10">
    <location>
        <begin position="388"/>
        <end position="511"/>
    </location>
</feature>
<keyword evidence="15" id="KW-1185">Reference proteome</keyword>
<evidence type="ECO:0000313" key="14">
    <source>
        <dbReference type="EMBL" id="KAJ3572388.1"/>
    </source>
</evidence>
<feature type="compositionally biased region" description="Low complexity" evidence="10">
    <location>
        <begin position="2320"/>
        <end position="2331"/>
    </location>
</feature>
<evidence type="ECO:0000256" key="6">
    <source>
        <dbReference type="ARBA" id="ARBA00022801"/>
    </source>
</evidence>
<proteinExistence type="inferred from homology"/>
<feature type="compositionally biased region" description="Low complexity" evidence="10">
    <location>
        <begin position="361"/>
        <end position="375"/>
    </location>
</feature>
<feature type="compositionally biased region" description="Polar residues" evidence="10">
    <location>
        <begin position="1684"/>
        <end position="1713"/>
    </location>
</feature>
<dbReference type="GO" id="GO:0016020">
    <property type="term" value="C:membrane"/>
    <property type="evidence" value="ECO:0007669"/>
    <property type="project" value="UniProtKB-SubCell"/>
</dbReference>
<feature type="compositionally biased region" description="Basic and acidic residues" evidence="10">
    <location>
        <begin position="693"/>
        <end position="714"/>
    </location>
</feature>
<feature type="compositionally biased region" description="Polar residues" evidence="10">
    <location>
        <begin position="768"/>
        <end position="795"/>
    </location>
</feature>
<dbReference type="SUPFAM" id="SSF53474">
    <property type="entry name" value="alpha/beta-Hydrolases"/>
    <property type="match status" value="1"/>
</dbReference>
<dbReference type="SUPFAM" id="SSF50182">
    <property type="entry name" value="Sm-like ribonucleoproteins"/>
    <property type="match status" value="1"/>
</dbReference>
<keyword evidence="4 11" id="KW-0812">Transmembrane</keyword>
<feature type="compositionally biased region" description="Polar residues" evidence="10">
    <location>
        <begin position="926"/>
        <end position="946"/>
    </location>
</feature>
<dbReference type="InterPro" id="IPR029058">
    <property type="entry name" value="AB_hydrolase_fold"/>
</dbReference>
<dbReference type="PANTHER" id="PTHR31323:SF11">
    <property type="entry name" value="EF-HAND DOMAIN-CONTAINING PROTEIN"/>
    <property type="match status" value="1"/>
</dbReference>
<gene>
    <name evidence="14" type="ORF">NP233_g3122</name>
</gene>
<feature type="region of interest" description="Disordered" evidence="10">
    <location>
        <begin position="1259"/>
        <end position="1440"/>
    </location>
</feature>
<dbReference type="PRINTS" id="PR00414">
    <property type="entry name" value="PPTHIESTRASE"/>
</dbReference>
<feature type="compositionally biased region" description="Polar residues" evidence="10">
    <location>
        <begin position="1225"/>
        <end position="1237"/>
    </location>
</feature>
<dbReference type="FunFam" id="3.40.50.1820:FF:000107">
    <property type="entry name" value="Palmitoyl-protein thioesterase 1"/>
    <property type="match status" value="1"/>
</dbReference>
<dbReference type="EMBL" id="JANIEX010000144">
    <property type="protein sequence ID" value="KAJ3572388.1"/>
    <property type="molecule type" value="Genomic_DNA"/>
</dbReference>
<accession>A0AAD5W009</accession>
<organism evidence="14 15">
    <name type="scientific">Leucocoprinus birnbaumii</name>
    <dbReference type="NCBI Taxonomy" id="56174"/>
    <lineage>
        <taxon>Eukaryota</taxon>
        <taxon>Fungi</taxon>
        <taxon>Dikarya</taxon>
        <taxon>Basidiomycota</taxon>
        <taxon>Agaricomycotina</taxon>
        <taxon>Agaricomycetes</taxon>
        <taxon>Agaricomycetidae</taxon>
        <taxon>Agaricales</taxon>
        <taxon>Agaricineae</taxon>
        <taxon>Agaricaceae</taxon>
        <taxon>Leucocoprinus</taxon>
    </lineage>
</organism>
<feature type="region of interest" description="Disordered" evidence="10">
    <location>
        <begin position="1920"/>
        <end position="1993"/>
    </location>
</feature>
<feature type="compositionally biased region" description="Basic and acidic residues" evidence="10">
    <location>
        <begin position="644"/>
        <end position="658"/>
    </location>
</feature>
<feature type="compositionally biased region" description="Polar residues" evidence="10">
    <location>
        <begin position="1128"/>
        <end position="1159"/>
    </location>
</feature>
<feature type="region of interest" description="Disordered" evidence="10">
    <location>
        <begin position="343"/>
        <end position="375"/>
    </location>
</feature>
<evidence type="ECO:0000259" key="12">
    <source>
        <dbReference type="Pfam" id="PF00924"/>
    </source>
</evidence>
<evidence type="ECO:0000256" key="9">
    <source>
        <dbReference type="ARBA" id="ARBA00023180"/>
    </source>
</evidence>
<feature type="compositionally biased region" description="Pro residues" evidence="10">
    <location>
        <begin position="1373"/>
        <end position="1385"/>
    </location>
</feature>
<comment type="similarity">
    <text evidence="2">Belongs to the palmitoyl-protein thioesterase family.</text>
</comment>
<dbReference type="EC" id="3.1.2.22" evidence="3"/>
<feature type="region of interest" description="Disordered" evidence="10">
    <location>
        <begin position="1031"/>
        <end position="1071"/>
    </location>
</feature>
<feature type="compositionally biased region" description="Polar residues" evidence="10">
    <location>
        <begin position="450"/>
        <end position="464"/>
    </location>
</feature>
<feature type="region of interest" description="Disordered" evidence="10">
    <location>
        <begin position="2310"/>
        <end position="2339"/>
    </location>
</feature>
<feature type="compositionally biased region" description="Polar residues" evidence="10">
    <location>
        <begin position="483"/>
        <end position="501"/>
    </location>
</feature>
<keyword evidence="5" id="KW-0732">Signal</keyword>
<comment type="subcellular location">
    <subcellularLocation>
        <location evidence="1">Membrane</location>
    </subcellularLocation>
</comment>
<feature type="region of interest" description="Disordered" evidence="10">
    <location>
        <begin position="524"/>
        <end position="546"/>
    </location>
</feature>